<accession>A0A934PLC3</accession>
<evidence type="ECO:0000256" key="2">
    <source>
        <dbReference type="ARBA" id="ARBA00022723"/>
    </source>
</evidence>
<reference evidence="4" key="1">
    <citation type="submission" date="2020-12" db="EMBL/GenBank/DDBJ databases">
        <title>Bacterial novel species Flavobacterium sp. SE-1-e isolated from soil.</title>
        <authorList>
            <person name="Jung H.-Y."/>
        </authorList>
    </citation>
    <scope>NUCLEOTIDE SEQUENCE</scope>
    <source>
        <strain evidence="4">SE-1-e</strain>
    </source>
</reference>
<name>A0A934PLC3_9FLAO</name>
<dbReference type="Pfam" id="PF06778">
    <property type="entry name" value="Chlor_dismutase"/>
    <property type="match status" value="1"/>
</dbReference>
<dbReference type="Proteomes" id="UP000609172">
    <property type="component" value="Unassembled WGS sequence"/>
</dbReference>
<dbReference type="InterPro" id="IPR011008">
    <property type="entry name" value="Dimeric_a/b-barrel"/>
</dbReference>
<gene>
    <name evidence="4" type="ORF">I5M07_07650</name>
</gene>
<evidence type="ECO:0000313" key="5">
    <source>
        <dbReference type="Proteomes" id="UP000609172"/>
    </source>
</evidence>
<comment type="caution">
    <text evidence="4">The sequence shown here is derived from an EMBL/GenBank/DDBJ whole genome shotgun (WGS) entry which is preliminary data.</text>
</comment>
<keyword evidence="1" id="KW-0349">Heme</keyword>
<keyword evidence="5" id="KW-1185">Reference proteome</keyword>
<dbReference type="GO" id="GO:0046872">
    <property type="term" value="F:metal ion binding"/>
    <property type="evidence" value="ECO:0007669"/>
    <property type="project" value="UniProtKB-KW"/>
</dbReference>
<evidence type="ECO:0000256" key="3">
    <source>
        <dbReference type="ARBA" id="ARBA00023004"/>
    </source>
</evidence>
<keyword evidence="2" id="KW-0479">Metal-binding</keyword>
<dbReference type="AlphaFoldDB" id="A0A934PLC3"/>
<dbReference type="InterPro" id="IPR010644">
    <property type="entry name" value="ChdC/CLD"/>
</dbReference>
<dbReference type="GO" id="GO:0020037">
    <property type="term" value="F:heme binding"/>
    <property type="evidence" value="ECO:0007669"/>
    <property type="project" value="InterPro"/>
</dbReference>
<dbReference type="RefSeq" id="WP_200105627.1">
    <property type="nucleotide sequence ID" value="NZ_JAEHFV010000002.1"/>
</dbReference>
<dbReference type="GO" id="GO:0016491">
    <property type="term" value="F:oxidoreductase activity"/>
    <property type="evidence" value="ECO:0007669"/>
    <property type="project" value="InterPro"/>
</dbReference>
<keyword evidence="3" id="KW-0408">Iron</keyword>
<dbReference type="SUPFAM" id="SSF54909">
    <property type="entry name" value="Dimeric alpha+beta barrel"/>
    <property type="match status" value="1"/>
</dbReference>
<sequence>MTNETLTRFIGGDTGVWKVLSQSTLKGERLEQVNRIVIEPCNKSLPIVESRWIVSGIGSNLRYTNRNEKIILDETPAVLGKPEATYAAFIPIQKVAEWWLLTQAERRKILEEQSQHIGYSVPFLKSISRKLYHARDLGEPFDFLTWFEFKPNESNRFDDLVGYLRTTEEWQYVSREIDFRLVRDPQ</sequence>
<evidence type="ECO:0000313" key="4">
    <source>
        <dbReference type="EMBL" id="MBK0369712.1"/>
    </source>
</evidence>
<evidence type="ECO:0000256" key="1">
    <source>
        <dbReference type="ARBA" id="ARBA00022617"/>
    </source>
</evidence>
<dbReference type="EMBL" id="JAEHFV010000002">
    <property type="protein sequence ID" value="MBK0369712.1"/>
    <property type="molecule type" value="Genomic_DNA"/>
</dbReference>
<protein>
    <submittedName>
        <fullName evidence="4">Chlorite dismutase family protein</fullName>
    </submittedName>
</protein>
<dbReference type="Gene3D" id="3.30.70.3420">
    <property type="match status" value="1"/>
</dbReference>
<proteinExistence type="predicted"/>
<organism evidence="4 5">
    <name type="scientific">Flavobacterium agrisoli</name>
    <dbReference type="NCBI Taxonomy" id="2793066"/>
    <lineage>
        <taxon>Bacteria</taxon>
        <taxon>Pseudomonadati</taxon>
        <taxon>Bacteroidota</taxon>
        <taxon>Flavobacteriia</taxon>
        <taxon>Flavobacteriales</taxon>
        <taxon>Flavobacteriaceae</taxon>
        <taxon>Flavobacterium</taxon>
    </lineage>
</organism>